<proteinExistence type="predicted"/>
<reference evidence="2" key="4">
    <citation type="submission" date="2022-04" db="EMBL/GenBank/DDBJ databases">
        <authorList>
            <person name="Komine T."/>
            <person name="Fukano H."/>
            <person name="Wada S."/>
        </authorList>
    </citation>
    <scope>NUCLEOTIDE SEQUENCE</scope>
    <source>
        <strain evidence="2">NJB18185</strain>
    </source>
</reference>
<comment type="caution">
    <text evidence="2">The sequence shown here is derived from an EMBL/GenBank/DDBJ whole genome shotgun (WGS) entry which is preliminary data.</text>
</comment>
<evidence type="ECO:0000313" key="3">
    <source>
        <dbReference type="Proteomes" id="UP000245060"/>
    </source>
</evidence>
<dbReference type="EMBL" id="BFCH01000001">
    <property type="protein sequence ID" value="GBG35662.1"/>
    <property type="molecule type" value="Genomic_DNA"/>
</dbReference>
<evidence type="ECO:0000313" key="1">
    <source>
        <dbReference type="EMBL" id="GBG35662.1"/>
    </source>
</evidence>
<organism evidence="2 4">
    <name type="scientific">Mycobacterium montefiorense</name>
    <dbReference type="NCBI Taxonomy" id="154654"/>
    <lineage>
        <taxon>Bacteria</taxon>
        <taxon>Bacillati</taxon>
        <taxon>Actinomycetota</taxon>
        <taxon>Actinomycetes</taxon>
        <taxon>Mycobacteriales</taxon>
        <taxon>Mycobacteriaceae</taxon>
        <taxon>Mycobacterium</taxon>
        <taxon>Mycobacterium simiae complex</taxon>
    </lineage>
</organism>
<evidence type="ECO:0000313" key="2">
    <source>
        <dbReference type="EMBL" id="GKU73557.1"/>
    </source>
</evidence>
<name>A0AA37PNP0_9MYCO</name>
<dbReference type="AlphaFoldDB" id="A0AA37PNP0"/>
<dbReference type="Proteomes" id="UP001139505">
    <property type="component" value="Unassembled WGS sequence"/>
</dbReference>
<evidence type="ECO:0000313" key="4">
    <source>
        <dbReference type="Proteomes" id="UP001139505"/>
    </source>
</evidence>
<protein>
    <submittedName>
        <fullName evidence="2">Uncharacterized protein</fullName>
    </submittedName>
</protein>
<sequence>MAVDSLRVCECPAVLPALGLTCDHAAGSGNVAAENWDRNAEPATRLMNKPSAATTAMARCHRRECPASQTFTVARLYNTKAVYQPLPAVRSIKV</sequence>
<dbReference type="Proteomes" id="UP000245060">
    <property type="component" value="Unassembled WGS sequence"/>
</dbReference>
<reference evidence="2" key="3">
    <citation type="journal article" date="2022" name="Microbiol. Resour. Announc.">
        <title>Draft Genome Sequences of Eight Mycobacterium montefiorense Strains Isolated from Salamanders in Captivity.</title>
        <authorList>
            <person name="Komine T."/>
            <person name="Ihara H."/>
            <person name="Fukano H."/>
            <person name="Hoshino Y."/>
            <person name="Kurata O."/>
            <person name="Wada S."/>
        </authorList>
    </citation>
    <scope>NUCLEOTIDE SEQUENCE</scope>
    <source>
        <strain evidence="2">NJB18185</strain>
    </source>
</reference>
<dbReference type="EMBL" id="BQYH01000023">
    <property type="protein sequence ID" value="GKU73557.1"/>
    <property type="molecule type" value="Genomic_DNA"/>
</dbReference>
<keyword evidence="3" id="KW-1185">Reference proteome</keyword>
<accession>A0AA37PNP0</accession>
<reference evidence="1" key="1">
    <citation type="journal article" date="2018" name="Genome Announc.">
        <title>Draft Genome Sequence of Mycobacterium montefiorense Isolated from Japanese Black Salamander (Hynobius nigrescens).</title>
        <authorList>
            <person name="Fukano H."/>
            <person name="Yoshida M."/>
            <person name="Shimizu A."/>
            <person name="Iwao H."/>
            <person name="Katayama Y."/>
            <person name="Omatsu T."/>
            <person name="Mizutani T."/>
            <person name="Kurata O."/>
            <person name="Wada S."/>
            <person name="Hoshino Y."/>
        </authorList>
    </citation>
    <scope>NUCLEOTIDE SEQUENCE</scope>
    <source>
        <strain evidence="1">BS</strain>
    </source>
</reference>
<reference evidence="3" key="2">
    <citation type="submission" date="2018-04" db="EMBL/GenBank/DDBJ databases">
        <title>Draft genome sequence of Mycobacterium montefiorense isolated from Japanese black salamander.</title>
        <authorList>
            <person name="Fukano H."/>
            <person name="Yoshida M."/>
            <person name="Shimizu A."/>
            <person name="Iwao H."/>
            <person name="Kurata O."/>
            <person name="Katayama Y."/>
            <person name="Omatsu T."/>
            <person name="Mizutani T."/>
            <person name="Wada S."/>
            <person name="Hoshino Y."/>
        </authorList>
    </citation>
    <scope>NUCLEOTIDE SEQUENCE [LARGE SCALE GENOMIC DNA]</scope>
    <source>
        <strain evidence="3">BS</strain>
    </source>
</reference>
<gene>
    <name evidence="1" type="ORF">MmonteBS_00340</name>
    <name evidence="2" type="ORF">NJB18185_33280</name>
</gene>